<gene>
    <name evidence="1" type="ORF">NEF87_004980</name>
</gene>
<evidence type="ECO:0000313" key="2">
    <source>
        <dbReference type="Proteomes" id="UP001208689"/>
    </source>
</evidence>
<proteinExistence type="predicted"/>
<dbReference type="EMBL" id="CP104013">
    <property type="protein sequence ID" value="UYP48695.1"/>
    <property type="molecule type" value="Genomic_DNA"/>
</dbReference>
<dbReference type="Proteomes" id="UP001208689">
    <property type="component" value="Chromosome"/>
</dbReference>
<evidence type="ECO:0008006" key="3">
    <source>
        <dbReference type="Google" id="ProtNLM"/>
    </source>
</evidence>
<reference evidence="1" key="1">
    <citation type="submission" date="2022-09" db="EMBL/GenBank/DDBJ databases">
        <title>Actin cytoskeleton and complex cell architecture in an #Asgard archaeon.</title>
        <authorList>
            <person name="Ponce Toledo R.I."/>
            <person name="Schleper C."/>
            <person name="Rodrigues Oliveira T."/>
            <person name="Wollweber F."/>
            <person name="Xu J."/>
            <person name="Rittmann S."/>
            <person name="Klingl A."/>
            <person name="Pilhofer M."/>
        </authorList>
    </citation>
    <scope>NUCLEOTIDE SEQUENCE</scope>
    <source>
        <strain evidence="1">B-35</strain>
    </source>
</reference>
<sequence length="417" mass="46965">MKIRAITLGQNIRDRSKDLKKIKENLIKIQSLKQSFEKTNIEVQYIRFAGEPFSKQSDVNKDEILANRHEILTEMDSLVEEELLGIYSFCPGLCDQSTPLTISQKMIIDELPILMKSHSNMFSSLQVASTQQGINFEAVKAGAQIIQHLSTPDPFQNVQFAVTFNVKPNTPFFPSAYHQGMAPKLSIALEAADEMVKILENYPPTQYSLSKIKEQIHNRFEAIYDQIANIAAPFCEENKITFEGIDFSPAPYPTQEKSIGTVLEKLQFSHFGETGSVFAVGFLTEALQSTNRPKIGFSGFMQPLLEDYTISLRNNEDKVDISKLVLLSTMCGLGLDCIPIPGDTDIESIELLLLDLAMISIRLKKPLTARLMPIPNKKAGESTEFKFEFFTDSKICQLKRSHSKINDISIQNISYNF</sequence>
<dbReference type="PANTHER" id="PTHR37560:SF2">
    <property type="entry name" value="DUF711 DOMAIN-CONTAINING PROTEIN"/>
    <property type="match status" value="1"/>
</dbReference>
<dbReference type="InterPro" id="IPR007841">
    <property type="entry name" value="UPF0210"/>
</dbReference>
<dbReference type="Pfam" id="PF05167">
    <property type="entry name" value="DUF711"/>
    <property type="match status" value="1"/>
</dbReference>
<accession>A0ABY6HZ36</accession>
<organism evidence="1 2">
    <name type="scientific">Candidatus Lokiarchaeum ossiferum</name>
    <dbReference type="NCBI Taxonomy" id="2951803"/>
    <lineage>
        <taxon>Archaea</taxon>
        <taxon>Promethearchaeati</taxon>
        <taxon>Promethearchaeota</taxon>
        <taxon>Promethearchaeia</taxon>
        <taxon>Promethearchaeales</taxon>
        <taxon>Promethearchaeaceae</taxon>
        <taxon>Candidatus Lokiarchaeum</taxon>
    </lineage>
</organism>
<evidence type="ECO:0000313" key="1">
    <source>
        <dbReference type="EMBL" id="UYP48695.1"/>
    </source>
</evidence>
<name>A0ABY6HZ36_9ARCH</name>
<keyword evidence="2" id="KW-1185">Reference proteome</keyword>
<dbReference type="PANTHER" id="PTHR37560">
    <property type="entry name" value="UPF0210 PROTEIN SPR0218"/>
    <property type="match status" value="1"/>
</dbReference>
<dbReference type="Gene3D" id="3.20.70.20">
    <property type="match status" value="1"/>
</dbReference>
<dbReference type="SUPFAM" id="SSF51998">
    <property type="entry name" value="PFL-like glycyl radical enzymes"/>
    <property type="match status" value="1"/>
</dbReference>
<protein>
    <recommendedName>
        <fullName evidence="3">DUF711 family protein</fullName>
    </recommendedName>
</protein>